<feature type="region of interest" description="Disordered" evidence="1">
    <location>
        <begin position="272"/>
        <end position="315"/>
    </location>
</feature>
<dbReference type="InterPro" id="IPR001623">
    <property type="entry name" value="DnaJ_domain"/>
</dbReference>
<reference evidence="3" key="1">
    <citation type="journal article" date="2020" name="Stud. Mycol.">
        <title>101 Dothideomycetes genomes: a test case for predicting lifestyles and emergence of pathogens.</title>
        <authorList>
            <person name="Haridas S."/>
            <person name="Albert R."/>
            <person name="Binder M."/>
            <person name="Bloem J."/>
            <person name="Labutti K."/>
            <person name="Salamov A."/>
            <person name="Andreopoulos B."/>
            <person name="Baker S."/>
            <person name="Barry K."/>
            <person name="Bills G."/>
            <person name="Bluhm B."/>
            <person name="Cannon C."/>
            <person name="Castanera R."/>
            <person name="Culley D."/>
            <person name="Daum C."/>
            <person name="Ezra D."/>
            <person name="Gonzalez J."/>
            <person name="Henrissat B."/>
            <person name="Kuo A."/>
            <person name="Liang C."/>
            <person name="Lipzen A."/>
            <person name="Lutzoni F."/>
            <person name="Magnuson J."/>
            <person name="Mondo S."/>
            <person name="Nolan M."/>
            <person name="Ohm R."/>
            <person name="Pangilinan J."/>
            <person name="Park H.-J."/>
            <person name="Ramirez L."/>
            <person name="Alfaro M."/>
            <person name="Sun H."/>
            <person name="Tritt A."/>
            <person name="Yoshinaga Y."/>
            <person name="Zwiers L.-H."/>
            <person name="Turgeon B."/>
            <person name="Goodwin S."/>
            <person name="Spatafora J."/>
            <person name="Crous P."/>
            <person name="Grigoriev I."/>
        </authorList>
    </citation>
    <scope>NUCLEOTIDE SEQUENCE</scope>
    <source>
        <strain evidence="3">ATCC 36951</strain>
    </source>
</reference>
<dbReference type="CDD" id="cd06257">
    <property type="entry name" value="DnaJ"/>
    <property type="match status" value="1"/>
</dbReference>
<dbReference type="GO" id="GO:0051082">
    <property type="term" value="F:unfolded protein binding"/>
    <property type="evidence" value="ECO:0007669"/>
    <property type="project" value="TreeGrafter"/>
</dbReference>
<dbReference type="PROSITE" id="PS00636">
    <property type="entry name" value="DNAJ_1"/>
    <property type="match status" value="1"/>
</dbReference>
<gene>
    <name evidence="3" type="ORF">M409DRAFT_60752</name>
</gene>
<dbReference type="SUPFAM" id="SSF46565">
    <property type="entry name" value="Chaperone J-domain"/>
    <property type="match status" value="1"/>
</dbReference>
<dbReference type="GeneID" id="54567837"/>
<evidence type="ECO:0000313" key="3">
    <source>
        <dbReference type="EMBL" id="KAF2159540.1"/>
    </source>
</evidence>
<dbReference type="PRINTS" id="PR00625">
    <property type="entry name" value="JDOMAIN"/>
</dbReference>
<dbReference type="PANTHER" id="PTHR43096">
    <property type="entry name" value="DNAJ HOMOLOG 1, MITOCHONDRIAL-RELATED"/>
    <property type="match status" value="1"/>
</dbReference>
<dbReference type="EMBL" id="ML993636">
    <property type="protein sequence ID" value="KAF2159540.1"/>
    <property type="molecule type" value="Genomic_DNA"/>
</dbReference>
<feature type="domain" description="J" evidence="2">
    <location>
        <begin position="9"/>
        <end position="73"/>
    </location>
</feature>
<evidence type="ECO:0000259" key="2">
    <source>
        <dbReference type="PROSITE" id="PS50076"/>
    </source>
</evidence>
<dbReference type="GO" id="GO:0005737">
    <property type="term" value="C:cytoplasm"/>
    <property type="evidence" value="ECO:0007669"/>
    <property type="project" value="TreeGrafter"/>
</dbReference>
<evidence type="ECO:0000256" key="1">
    <source>
        <dbReference type="SAM" id="MobiDB-lite"/>
    </source>
</evidence>
<feature type="compositionally biased region" description="Basic and acidic residues" evidence="1">
    <location>
        <begin position="281"/>
        <end position="299"/>
    </location>
</feature>
<keyword evidence="4" id="KW-1185">Reference proteome</keyword>
<dbReference type="InterPro" id="IPR036869">
    <property type="entry name" value="J_dom_sf"/>
</dbReference>
<organism evidence="3 4">
    <name type="scientific">Zasmidium cellare ATCC 36951</name>
    <dbReference type="NCBI Taxonomy" id="1080233"/>
    <lineage>
        <taxon>Eukaryota</taxon>
        <taxon>Fungi</taxon>
        <taxon>Dikarya</taxon>
        <taxon>Ascomycota</taxon>
        <taxon>Pezizomycotina</taxon>
        <taxon>Dothideomycetes</taxon>
        <taxon>Dothideomycetidae</taxon>
        <taxon>Mycosphaerellales</taxon>
        <taxon>Mycosphaerellaceae</taxon>
        <taxon>Zasmidium</taxon>
    </lineage>
</organism>
<name>A0A6A6C068_ZASCE</name>
<dbReference type="Pfam" id="PF00226">
    <property type="entry name" value="DnaJ"/>
    <property type="match status" value="1"/>
</dbReference>
<sequence length="389" mass="45290">MAPPEIIEDYYMILEVDQDAAPGVIVASYRRLALKRHPDRSKKQNATAEFQLLQQAYDTLNDESRRSAYDLIYPSIGNTQAPRTPAVPNPQSGRLNEASQIIILQKSKQERNEVWQVKRKAFESSIRQMQSVMQSLVQDIKNLDSITAAEAAAEARKNSWTTCLLSSLYKTVEDSEEEVCRKDRAKQERRIEKDMKERRLEKKRTEVMKEESLLATAMREVDDADMLDDRRIKALSNIIQAREAAERAERERVERDRIARVQQQEREQWEKLARQASEASQARRAEERRRRQEQARERQQWGSQFDASREGTSHNNSSACCHDGWWPKIHGRTNCPECGDLWTYLLQCPGCQMNACPKCQGAIRRTRNAQRRRPQPRNRNTGFDSDDFY</sequence>
<dbReference type="GO" id="GO:0042026">
    <property type="term" value="P:protein refolding"/>
    <property type="evidence" value="ECO:0007669"/>
    <property type="project" value="TreeGrafter"/>
</dbReference>
<protein>
    <recommendedName>
        <fullName evidence="2">J domain-containing protein</fullName>
    </recommendedName>
</protein>
<dbReference type="OrthoDB" id="442087at2759"/>
<evidence type="ECO:0000313" key="4">
    <source>
        <dbReference type="Proteomes" id="UP000799537"/>
    </source>
</evidence>
<dbReference type="SMART" id="SM00271">
    <property type="entry name" value="DnaJ"/>
    <property type="match status" value="1"/>
</dbReference>
<dbReference type="AlphaFoldDB" id="A0A6A6C068"/>
<dbReference type="InterPro" id="IPR018253">
    <property type="entry name" value="DnaJ_domain_CS"/>
</dbReference>
<proteinExistence type="predicted"/>
<dbReference type="PANTHER" id="PTHR43096:SF10">
    <property type="entry name" value="CHAPERONE PROTEIN DNAJ A6, CHLOROPLASTIC"/>
    <property type="match status" value="1"/>
</dbReference>
<feature type="compositionally biased region" description="Basic residues" evidence="1">
    <location>
        <begin position="366"/>
        <end position="376"/>
    </location>
</feature>
<dbReference type="Proteomes" id="UP000799537">
    <property type="component" value="Unassembled WGS sequence"/>
</dbReference>
<dbReference type="RefSeq" id="XP_033660429.1">
    <property type="nucleotide sequence ID" value="XM_033814565.1"/>
</dbReference>
<dbReference type="PROSITE" id="PS50076">
    <property type="entry name" value="DNAJ_2"/>
    <property type="match status" value="1"/>
</dbReference>
<accession>A0A6A6C068</accession>
<feature type="region of interest" description="Disordered" evidence="1">
    <location>
        <begin position="366"/>
        <end position="389"/>
    </location>
</feature>
<dbReference type="Gene3D" id="1.10.287.110">
    <property type="entry name" value="DnaJ domain"/>
    <property type="match status" value="1"/>
</dbReference>